<protein>
    <submittedName>
        <fullName evidence="2">Thioredoxin</fullName>
    </submittedName>
</protein>
<gene>
    <name evidence="2" type="ORF">FC90_GL001404</name>
</gene>
<dbReference type="EMBL" id="AYZB01000006">
    <property type="protein sequence ID" value="KRM23883.1"/>
    <property type="molecule type" value="Genomic_DNA"/>
</dbReference>
<dbReference type="InterPro" id="IPR013766">
    <property type="entry name" value="Thioredoxin_domain"/>
</dbReference>
<comment type="caution">
    <text evidence="2">The sequence shown here is derived from an EMBL/GenBank/DDBJ whole genome shotgun (WGS) entry which is preliminary data.</text>
</comment>
<dbReference type="SUPFAM" id="SSF52833">
    <property type="entry name" value="Thioredoxin-like"/>
    <property type="match status" value="1"/>
</dbReference>
<dbReference type="InterPro" id="IPR050620">
    <property type="entry name" value="Thioredoxin_H-type-like"/>
</dbReference>
<dbReference type="Pfam" id="PF00085">
    <property type="entry name" value="Thioredoxin"/>
    <property type="match status" value="1"/>
</dbReference>
<evidence type="ECO:0000313" key="3">
    <source>
        <dbReference type="Proteomes" id="UP000050823"/>
    </source>
</evidence>
<dbReference type="Gene3D" id="3.40.30.10">
    <property type="entry name" value="Glutaredoxin"/>
    <property type="match status" value="1"/>
</dbReference>
<reference evidence="2 3" key="1">
    <citation type="journal article" date="2015" name="Genome Announc.">
        <title>Expanding the biotechnology potential of lactobacilli through comparative genomics of 213 strains and associated genera.</title>
        <authorList>
            <person name="Sun Z."/>
            <person name="Harris H.M."/>
            <person name="McCann A."/>
            <person name="Guo C."/>
            <person name="Argimon S."/>
            <person name="Zhang W."/>
            <person name="Yang X."/>
            <person name="Jeffery I.B."/>
            <person name="Cooney J.C."/>
            <person name="Kagawa T.F."/>
            <person name="Liu W."/>
            <person name="Song Y."/>
            <person name="Salvetti E."/>
            <person name="Wrobel A."/>
            <person name="Rasinkangas P."/>
            <person name="Parkhill J."/>
            <person name="Rea M.C."/>
            <person name="O'Sullivan O."/>
            <person name="Ritari J."/>
            <person name="Douillard F.P."/>
            <person name="Paul Ross R."/>
            <person name="Yang R."/>
            <person name="Briner A.E."/>
            <person name="Felis G.E."/>
            <person name="de Vos W.M."/>
            <person name="Barrangou R."/>
            <person name="Klaenhammer T.R."/>
            <person name="Caufield P.W."/>
            <person name="Cui Y."/>
            <person name="Zhang H."/>
            <person name="O'Toole P.W."/>
        </authorList>
    </citation>
    <scope>NUCLEOTIDE SEQUENCE [LARGE SCALE GENOMIC DNA]</scope>
    <source>
        <strain evidence="2 3">DSM 20719</strain>
    </source>
</reference>
<name>A0AA89KXZ4_9LACO</name>
<dbReference type="PROSITE" id="PS51352">
    <property type="entry name" value="THIOREDOXIN_2"/>
    <property type="match status" value="1"/>
</dbReference>
<evidence type="ECO:0000259" key="1">
    <source>
        <dbReference type="PROSITE" id="PS51352"/>
    </source>
</evidence>
<dbReference type="RefSeq" id="WP_057907933.1">
    <property type="nucleotide sequence ID" value="NZ_AYZB01000006.1"/>
</dbReference>
<dbReference type="InterPro" id="IPR036249">
    <property type="entry name" value="Thioredoxin-like_sf"/>
</dbReference>
<dbReference type="PANTHER" id="PTHR10438:SF468">
    <property type="entry name" value="THIOREDOXIN-1-RELATED"/>
    <property type="match status" value="1"/>
</dbReference>
<dbReference type="CDD" id="cd02947">
    <property type="entry name" value="TRX_family"/>
    <property type="match status" value="1"/>
</dbReference>
<accession>A0AA89KXZ4</accession>
<sequence>MEKLSVMSKIALDTKLKQGKYVLVFMADWCPDCHFIKPHLPEIEADFSDYHFIQVDRDENIDLAQDLNVFGIPSFIAYQDGQEIGRLVNKERKTKSEVELFLNNATTKGGTDK</sequence>
<dbReference type="AlphaFoldDB" id="A0AA89KXZ4"/>
<dbReference type="PANTHER" id="PTHR10438">
    <property type="entry name" value="THIOREDOXIN"/>
    <property type="match status" value="1"/>
</dbReference>
<feature type="domain" description="Thioredoxin" evidence="1">
    <location>
        <begin position="1"/>
        <end position="107"/>
    </location>
</feature>
<proteinExistence type="predicted"/>
<evidence type="ECO:0000313" key="2">
    <source>
        <dbReference type="EMBL" id="KRM23883.1"/>
    </source>
</evidence>
<dbReference type="Proteomes" id="UP000050823">
    <property type="component" value="Unassembled WGS sequence"/>
</dbReference>
<organism evidence="2 3">
    <name type="scientific">Latilactobacillus graminis DSM 20719</name>
    <dbReference type="NCBI Taxonomy" id="1423752"/>
    <lineage>
        <taxon>Bacteria</taxon>
        <taxon>Bacillati</taxon>
        <taxon>Bacillota</taxon>
        <taxon>Bacilli</taxon>
        <taxon>Lactobacillales</taxon>
        <taxon>Lactobacillaceae</taxon>
        <taxon>Latilactobacillus</taxon>
    </lineage>
</organism>